<dbReference type="Ensembl" id="ENSPMRT00000011139.1">
    <property type="protein sequence ID" value="ENSPMRP00000010448.1"/>
    <property type="gene ID" value="ENSPMRG00000006949.1"/>
</dbReference>
<dbReference type="Pfam" id="PF00106">
    <property type="entry name" value="adh_short"/>
    <property type="match status" value="1"/>
</dbReference>
<dbReference type="PANTHER" id="PTHR43313:SF49">
    <property type="entry name" value="D-BETA-HYDROXYBUTYRATE DEHYDROGENASE, MITOCHONDRIAL"/>
    <property type="match status" value="1"/>
</dbReference>
<dbReference type="PRINTS" id="PR00081">
    <property type="entry name" value="GDHRDH"/>
</dbReference>
<proteinExistence type="inferred from homology"/>
<dbReference type="InterPro" id="IPR036291">
    <property type="entry name" value="NAD(P)-bd_dom_sf"/>
</dbReference>
<dbReference type="PRINTS" id="PR00080">
    <property type="entry name" value="SDRFAMILY"/>
</dbReference>
<comment type="similarity">
    <text evidence="1">Belongs to the short-chain dehydrogenases/reductases (SDR) family.</text>
</comment>
<evidence type="ECO:0000256" key="1">
    <source>
        <dbReference type="ARBA" id="ARBA00006484"/>
    </source>
</evidence>
<keyword evidence="7" id="KW-1185">Reference proteome</keyword>
<feature type="transmembrane region" description="Helical" evidence="4">
    <location>
        <begin position="314"/>
        <end position="334"/>
    </location>
</feature>
<dbReference type="InterPro" id="IPR020904">
    <property type="entry name" value="Sc_DH/Rdtase_CS"/>
</dbReference>
<evidence type="ECO:0000313" key="6">
    <source>
        <dbReference type="Ensembl" id="ENSPMRP00000010448.1"/>
    </source>
</evidence>
<reference evidence="6" key="3">
    <citation type="submission" date="2025-09" db="UniProtKB">
        <authorList>
            <consortium name="Ensembl"/>
        </authorList>
    </citation>
    <scope>IDENTIFICATION</scope>
</reference>
<dbReference type="Proteomes" id="UP000472272">
    <property type="component" value="Chromosome 5"/>
</dbReference>
<evidence type="ECO:0000256" key="3">
    <source>
        <dbReference type="SAM" id="MobiDB-lite"/>
    </source>
</evidence>
<name>A0A670IFE8_PODMU</name>
<dbReference type="PROSITE" id="PS00061">
    <property type="entry name" value="ADH_SHORT"/>
    <property type="match status" value="1"/>
</dbReference>
<feature type="compositionally biased region" description="Low complexity" evidence="3">
    <location>
        <begin position="68"/>
        <end position="99"/>
    </location>
</feature>
<feature type="domain" description="Ketoreductase" evidence="5">
    <location>
        <begin position="373"/>
        <end position="557"/>
    </location>
</feature>
<dbReference type="Gene3D" id="3.40.50.720">
    <property type="entry name" value="NAD(P)-binding Rossmann-like Domain"/>
    <property type="match status" value="1"/>
</dbReference>
<feature type="transmembrane region" description="Helical" evidence="4">
    <location>
        <begin position="340"/>
        <end position="358"/>
    </location>
</feature>
<reference evidence="6" key="2">
    <citation type="submission" date="2025-08" db="UniProtKB">
        <authorList>
            <consortium name="Ensembl"/>
        </authorList>
    </citation>
    <scope>IDENTIFICATION</scope>
</reference>
<accession>A0A670IFE8</accession>
<keyword evidence="2" id="KW-0560">Oxidoreductase</keyword>
<sequence>MQMPLCGITRTPGQAGGGHSKEAARAPLRAASLTLEKLLPLAISCGRESCGPFAACGSSWRRTAAGSRLAGRQAGRQAGGRCSAAARSPARSSPGSRAGIHTQETRRVGLDEPWGSLQPWKPPILCPPRAHSLLPAGGDGPASPQAEGRRGRLEAPFRRAARPGRRGEAGASCGAGGASRLRRREAAAAAAGPGAGGPRRTHLPLARREAAGAERLSREARRGREARRRPRPARPPARPAPANRARPTGSGGDGGGGCLPAFAFAGAPHLRALARSLSGASFPRLARPPALPPARRGSEVTRPPREEEMPPPPARLALGPAAPLLLLLLLLVLLPLLWRWGVAGAAGALGVALLPLLGRRLPRRGGALAADGKAVLITGCDKGFGQALARRLHAEGFTVFAACLLKDQGGDGARELERLGPSGRMHVLQMNVCSEEEVARALQLVTGSLKGPERGLWGLVNNAGVASFGDVEFTSVEKYQRVAEVNLWGAIRVTKAFLPLIRRAQGRVVNVSSMLGRMSSPLRSSYCVSKAGLEAFTSCLRQEMYPWGVGVVAVEPSNFIAATGILTRDGVQAEAQQMWSGASAAVRADYREAYFAEQVRQMEGFVRSGLRDVSLVLDDITEALTARHPYARYNPMEARWWVRLQAFTHLPTALADWLYVR</sequence>
<dbReference type="GO" id="GO:0008202">
    <property type="term" value="P:steroid metabolic process"/>
    <property type="evidence" value="ECO:0007669"/>
    <property type="project" value="TreeGrafter"/>
</dbReference>
<dbReference type="PANTHER" id="PTHR43313">
    <property type="entry name" value="SHORT-CHAIN DEHYDROGENASE/REDUCTASE FAMILY 9C"/>
    <property type="match status" value="1"/>
</dbReference>
<feature type="compositionally biased region" description="Basic and acidic residues" evidence="3">
    <location>
        <begin position="296"/>
        <end position="308"/>
    </location>
</feature>
<feature type="region of interest" description="Disordered" evidence="3">
    <location>
        <begin position="1"/>
        <end position="20"/>
    </location>
</feature>
<keyword evidence="4" id="KW-0812">Transmembrane</keyword>
<evidence type="ECO:0000313" key="7">
    <source>
        <dbReference type="Proteomes" id="UP000472272"/>
    </source>
</evidence>
<evidence type="ECO:0000256" key="4">
    <source>
        <dbReference type="SAM" id="Phobius"/>
    </source>
</evidence>
<keyword evidence="4" id="KW-1133">Transmembrane helix</keyword>
<evidence type="ECO:0000256" key="2">
    <source>
        <dbReference type="ARBA" id="ARBA00023002"/>
    </source>
</evidence>
<dbReference type="InterPro" id="IPR002347">
    <property type="entry name" value="SDR_fam"/>
</dbReference>
<organism evidence="6 7">
    <name type="scientific">Podarcis muralis</name>
    <name type="common">Wall lizard</name>
    <name type="synonym">Lacerta muralis</name>
    <dbReference type="NCBI Taxonomy" id="64176"/>
    <lineage>
        <taxon>Eukaryota</taxon>
        <taxon>Metazoa</taxon>
        <taxon>Chordata</taxon>
        <taxon>Craniata</taxon>
        <taxon>Vertebrata</taxon>
        <taxon>Euteleostomi</taxon>
        <taxon>Lepidosauria</taxon>
        <taxon>Squamata</taxon>
        <taxon>Bifurcata</taxon>
        <taxon>Unidentata</taxon>
        <taxon>Episquamata</taxon>
        <taxon>Laterata</taxon>
        <taxon>Lacertibaenia</taxon>
        <taxon>Lacertidae</taxon>
        <taxon>Podarcis</taxon>
    </lineage>
</organism>
<feature type="compositionally biased region" description="Basic and acidic residues" evidence="3">
    <location>
        <begin position="206"/>
        <end position="223"/>
    </location>
</feature>
<dbReference type="SMART" id="SM00822">
    <property type="entry name" value="PKS_KR"/>
    <property type="match status" value="1"/>
</dbReference>
<dbReference type="AlphaFoldDB" id="A0A670IFE8"/>
<feature type="compositionally biased region" description="Basic and acidic residues" evidence="3">
    <location>
        <begin position="147"/>
        <end position="157"/>
    </location>
</feature>
<protein>
    <recommendedName>
        <fullName evidence="5">Ketoreductase domain-containing protein</fullName>
    </recommendedName>
</protein>
<dbReference type="OMA" id="WARAVAH"/>
<keyword evidence="4" id="KW-0472">Membrane</keyword>
<reference evidence="6 7" key="1">
    <citation type="journal article" date="2019" name="Proc. Natl. Acad. Sci. U.S.A.">
        <title>Regulatory changes in pterin and carotenoid genes underlie balanced color polymorphisms in the wall lizard.</title>
        <authorList>
            <person name="Andrade P."/>
            <person name="Pinho C."/>
            <person name="Perez I de Lanuza G."/>
            <person name="Afonso S."/>
            <person name="Brejcha J."/>
            <person name="Rubin C.J."/>
            <person name="Wallerman O."/>
            <person name="Pereira P."/>
            <person name="Sabatino S.J."/>
            <person name="Bellati A."/>
            <person name="Pellitteri-Rosa D."/>
            <person name="Bosakova Z."/>
            <person name="Bunikis I."/>
            <person name="Carretero M.A."/>
            <person name="Feiner N."/>
            <person name="Marsik P."/>
            <person name="Pauperio F."/>
            <person name="Salvi D."/>
            <person name="Soler L."/>
            <person name="While G.M."/>
            <person name="Uller T."/>
            <person name="Font E."/>
            <person name="Andersson L."/>
            <person name="Carneiro M."/>
        </authorList>
    </citation>
    <scope>NUCLEOTIDE SEQUENCE</scope>
</reference>
<dbReference type="InterPro" id="IPR057326">
    <property type="entry name" value="KR_dom"/>
</dbReference>
<evidence type="ECO:0000259" key="5">
    <source>
        <dbReference type="SMART" id="SM00822"/>
    </source>
</evidence>
<feature type="region of interest" description="Disordered" evidence="3">
    <location>
        <begin position="68"/>
        <end position="254"/>
    </location>
</feature>
<dbReference type="GO" id="GO:0016491">
    <property type="term" value="F:oxidoreductase activity"/>
    <property type="evidence" value="ECO:0007669"/>
    <property type="project" value="UniProtKB-KW"/>
</dbReference>
<feature type="region of interest" description="Disordered" evidence="3">
    <location>
        <begin position="284"/>
        <end position="311"/>
    </location>
</feature>
<dbReference type="SUPFAM" id="SSF51735">
    <property type="entry name" value="NAD(P)-binding Rossmann-fold domains"/>
    <property type="match status" value="1"/>
</dbReference>
<dbReference type="GeneTree" id="ENSGT00940000156929"/>